<organism evidence="12 13">
    <name type="scientific">Photobacterium aphoticum</name>
    <dbReference type="NCBI Taxonomy" id="754436"/>
    <lineage>
        <taxon>Bacteria</taxon>
        <taxon>Pseudomonadati</taxon>
        <taxon>Pseudomonadota</taxon>
        <taxon>Gammaproteobacteria</taxon>
        <taxon>Vibrionales</taxon>
        <taxon>Vibrionaceae</taxon>
        <taxon>Photobacterium</taxon>
    </lineage>
</organism>
<accession>A0A090QHF5</accession>
<keyword evidence="3" id="KW-1003">Cell membrane</keyword>
<evidence type="ECO:0000256" key="4">
    <source>
        <dbReference type="ARBA" id="ARBA00022692"/>
    </source>
</evidence>
<evidence type="ECO:0000259" key="11">
    <source>
        <dbReference type="Pfam" id="PF01618"/>
    </source>
</evidence>
<keyword evidence="4 10" id="KW-0812">Transmembrane</keyword>
<dbReference type="GO" id="GO:0017038">
    <property type="term" value="P:protein import"/>
    <property type="evidence" value="ECO:0007669"/>
    <property type="project" value="TreeGrafter"/>
</dbReference>
<feature type="transmembrane region" description="Helical" evidence="10">
    <location>
        <begin position="162"/>
        <end position="185"/>
    </location>
</feature>
<feature type="region of interest" description="Disordered" evidence="9">
    <location>
        <begin position="239"/>
        <end position="265"/>
    </location>
</feature>
<evidence type="ECO:0000256" key="7">
    <source>
        <dbReference type="ARBA" id="ARBA00023136"/>
    </source>
</evidence>
<dbReference type="eggNOG" id="COG0811">
    <property type="taxonomic scope" value="Bacteria"/>
</dbReference>
<evidence type="ECO:0000313" key="13">
    <source>
        <dbReference type="Proteomes" id="UP000029227"/>
    </source>
</evidence>
<dbReference type="EMBL" id="BBMN01000001">
    <property type="protein sequence ID" value="GAL02361.1"/>
    <property type="molecule type" value="Genomic_DNA"/>
</dbReference>
<evidence type="ECO:0000256" key="9">
    <source>
        <dbReference type="SAM" id="MobiDB-lite"/>
    </source>
</evidence>
<sequence>MLNLEFFSSIHAQLGLMTWPLTLLSVLMMMLIIERLIFVALNSKTNSRNLQRELDQLSLKDDSQLEQYVAAHQHDKNTLSQGLCMLIGHREFTKSLREEAVSIWLQKKRRQFTSGLKLLNIIGVLSPLIGLLGTVLGLIEMFKGLSSTQGAISPAELADGLGLAMATTAAGLLIALPAIASSQLFSLWADKTLAKIEYILNHFNLHLAGVSFNDNGICPVQTCTTPCASQHTTEATKHCQTHSANDAPRFNPTETSHDSVSSSER</sequence>
<dbReference type="PANTHER" id="PTHR30625:SF15">
    <property type="entry name" value="BIOPOLYMER TRANSPORT PROTEIN EXBB"/>
    <property type="match status" value="1"/>
</dbReference>
<dbReference type="InterPro" id="IPR002898">
    <property type="entry name" value="MotA_ExbB_proton_chnl"/>
</dbReference>
<keyword evidence="2 8" id="KW-0813">Transport</keyword>
<dbReference type="InterPro" id="IPR050790">
    <property type="entry name" value="ExbB/TolQ_transport"/>
</dbReference>
<feature type="transmembrane region" description="Helical" evidence="10">
    <location>
        <begin position="20"/>
        <end position="41"/>
    </location>
</feature>
<evidence type="ECO:0000256" key="3">
    <source>
        <dbReference type="ARBA" id="ARBA00022475"/>
    </source>
</evidence>
<dbReference type="Proteomes" id="UP000029227">
    <property type="component" value="Unassembled WGS sequence"/>
</dbReference>
<name>A0A090QHF5_9GAMM</name>
<dbReference type="PANTHER" id="PTHR30625">
    <property type="entry name" value="PROTEIN TOLQ"/>
    <property type="match status" value="1"/>
</dbReference>
<dbReference type="Pfam" id="PF01618">
    <property type="entry name" value="MotA_ExbB"/>
    <property type="match status" value="1"/>
</dbReference>
<protein>
    <submittedName>
        <fullName evidence="12">Ferric siderophore transport system</fullName>
    </submittedName>
</protein>
<dbReference type="GO" id="GO:0005886">
    <property type="term" value="C:plasma membrane"/>
    <property type="evidence" value="ECO:0007669"/>
    <property type="project" value="UniProtKB-SubCell"/>
</dbReference>
<keyword evidence="6 10" id="KW-1133">Transmembrane helix</keyword>
<evidence type="ECO:0000256" key="1">
    <source>
        <dbReference type="ARBA" id="ARBA00004651"/>
    </source>
</evidence>
<feature type="compositionally biased region" description="Polar residues" evidence="9">
    <location>
        <begin position="252"/>
        <end position="265"/>
    </location>
</feature>
<dbReference type="STRING" id="754436.JCM19237_5254"/>
<comment type="caution">
    <text evidence="12">The sequence shown here is derived from an EMBL/GenBank/DDBJ whole genome shotgun (WGS) entry which is preliminary data.</text>
</comment>
<proteinExistence type="inferred from homology"/>
<evidence type="ECO:0000313" key="12">
    <source>
        <dbReference type="EMBL" id="GAL02361.1"/>
    </source>
</evidence>
<comment type="similarity">
    <text evidence="8">Belongs to the exbB/tolQ family.</text>
</comment>
<evidence type="ECO:0000256" key="6">
    <source>
        <dbReference type="ARBA" id="ARBA00022989"/>
    </source>
</evidence>
<comment type="subcellular location">
    <subcellularLocation>
        <location evidence="1">Cell membrane</location>
        <topology evidence="1">Multi-pass membrane protein</topology>
    </subcellularLocation>
    <subcellularLocation>
        <location evidence="8">Membrane</location>
        <topology evidence="8">Multi-pass membrane protein</topology>
    </subcellularLocation>
</comment>
<keyword evidence="5 8" id="KW-0653">Protein transport</keyword>
<feature type="domain" description="MotA/TolQ/ExbB proton channel" evidence="11">
    <location>
        <begin position="91"/>
        <end position="197"/>
    </location>
</feature>
<evidence type="ECO:0000256" key="2">
    <source>
        <dbReference type="ARBA" id="ARBA00022448"/>
    </source>
</evidence>
<gene>
    <name evidence="12" type="ORF">JCM19237_5254</name>
</gene>
<keyword evidence="7 10" id="KW-0472">Membrane</keyword>
<evidence type="ECO:0000256" key="8">
    <source>
        <dbReference type="RuleBase" id="RU004057"/>
    </source>
</evidence>
<reference evidence="12 13" key="1">
    <citation type="journal article" date="2014" name="Genome Announc.">
        <title>Draft Genome Sequences of Two Vibrionaceae Species, Vibrio ponticus C121 and Photobacterium aphoticum C119, Isolated as Coral Reef Microbiota.</title>
        <authorList>
            <person name="Al-saari N."/>
            <person name="Meirelles P.M."/>
            <person name="Mino S."/>
            <person name="Suda W."/>
            <person name="Oshima K."/>
            <person name="Hattori M."/>
            <person name="Ohkuma M."/>
            <person name="Thompson F.L."/>
            <person name="Gomez-Gil B."/>
            <person name="Sawabe T."/>
            <person name="Sawabe T."/>
        </authorList>
    </citation>
    <scope>NUCLEOTIDE SEQUENCE [LARGE SCALE GENOMIC DNA]</scope>
    <source>
        <strain evidence="12 13">JCM 19237</strain>
    </source>
</reference>
<evidence type="ECO:0000256" key="10">
    <source>
        <dbReference type="SAM" id="Phobius"/>
    </source>
</evidence>
<evidence type="ECO:0000256" key="5">
    <source>
        <dbReference type="ARBA" id="ARBA00022927"/>
    </source>
</evidence>
<feature type="transmembrane region" description="Helical" evidence="10">
    <location>
        <begin position="118"/>
        <end position="142"/>
    </location>
</feature>
<dbReference type="AlphaFoldDB" id="A0A090QHF5"/>